<dbReference type="RefSeq" id="WP_018304660.1">
    <property type="nucleotide sequence ID" value="NZ_KB902314.1"/>
</dbReference>
<proteinExistence type="inferred from homology"/>
<evidence type="ECO:0000313" key="7">
    <source>
        <dbReference type="Proteomes" id="UP000035100"/>
    </source>
</evidence>
<comment type="similarity">
    <text evidence="1">Belongs to the Gfa family.</text>
</comment>
<organism evidence="6 7">
    <name type="scientific">Wenxinia marina DSM 24838</name>
    <dbReference type="NCBI Taxonomy" id="1123501"/>
    <lineage>
        <taxon>Bacteria</taxon>
        <taxon>Pseudomonadati</taxon>
        <taxon>Pseudomonadota</taxon>
        <taxon>Alphaproteobacteria</taxon>
        <taxon>Rhodobacterales</taxon>
        <taxon>Roseobacteraceae</taxon>
        <taxon>Wenxinia</taxon>
    </lineage>
</organism>
<dbReference type="Gene3D" id="3.90.1590.10">
    <property type="entry name" value="glutathione-dependent formaldehyde- activating enzyme (gfa)"/>
    <property type="match status" value="1"/>
</dbReference>
<evidence type="ECO:0000313" key="6">
    <source>
        <dbReference type="EMBL" id="KIQ71169.1"/>
    </source>
</evidence>
<evidence type="ECO:0000256" key="3">
    <source>
        <dbReference type="ARBA" id="ARBA00022833"/>
    </source>
</evidence>
<dbReference type="GO" id="GO:0016846">
    <property type="term" value="F:carbon-sulfur lyase activity"/>
    <property type="evidence" value="ECO:0007669"/>
    <property type="project" value="InterPro"/>
</dbReference>
<dbReference type="Proteomes" id="UP000035100">
    <property type="component" value="Unassembled WGS sequence"/>
</dbReference>
<feature type="domain" description="CENP-V/GFA" evidence="5">
    <location>
        <begin position="1"/>
        <end position="120"/>
    </location>
</feature>
<evidence type="ECO:0000256" key="2">
    <source>
        <dbReference type="ARBA" id="ARBA00022723"/>
    </source>
</evidence>
<dbReference type="GO" id="GO:0046872">
    <property type="term" value="F:metal ion binding"/>
    <property type="evidence" value="ECO:0007669"/>
    <property type="project" value="UniProtKB-KW"/>
</dbReference>
<dbReference type="SUPFAM" id="SSF51316">
    <property type="entry name" value="Mss4-like"/>
    <property type="match status" value="1"/>
</dbReference>
<keyword evidence="2" id="KW-0479">Metal-binding</keyword>
<dbReference type="PATRIC" id="fig|1123501.6.peg.608"/>
<dbReference type="PROSITE" id="PS51891">
    <property type="entry name" value="CENP_V_GFA"/>
    <property type="match status" value="1"/>
</dbReference>
<dbReference type="eggNOG" id="COG3791">
    <property type="taxonomic scope" value="Bacteria"/>
</dbReference>
<dbReference type="EMBL" id="AONG01000003">
    <property type="protein sequence ID" value="KIQ71169.1"/>
    <property type="molecule type" value="Genomic_DNA"/>
</dbReference>
<reference evidence="6 7" key="1">
    <citation type="submission" date="2013-01" db="EMBL/GenBank/DDBJ databases">
        <authorList>
            <person name="Fiebig A."/>
            <person name="Goeker M."/>
            <person name="Klenk H.-P.P."/>
        </authorList>
    </citation>
    <scope>NUCLEOTIDE SEQUENCE [LARGE SCALE GENOMIC DNA]</scope>
    <source>
        <strain evidence="6 7">DSM 24838</strain>
    </source>
</reference>
<evidence type="ECO:0000256" key="4">
    <source>
        <dbReference type="ARBA" id="ARBA00023239"/>
    </source>
</evidence>
<dbReference type="STRING" id="1123501.Wenmar_00548"/>
<name>A0A0D0Q9S0_9RHOB</name>
<dbReference type="OrthoDB" id="9807246at2"/>
<accession>A0A0D0Q9S0</accession>
<dbReference type="PANTHER" id="PTHR33337">
    <property type="entry name" value="GFA DOMAIN-CONTAINING PROTEIN"/>
    <property type="match status" value="1"/>
</dbReference>
<evidence type="ECO:0000259" key="5">
    <source>
        <dbReference type="PROSITE" id="PS51891"/>
    </source>
</evidence>
<sequence>MHGRCTCGEVAYRLTRPPLFVHACHCRWCQRETGSAFVMNALIETEAVEIEAGTPEVIRTPSASGRGQDIARCPTCRVALWSVYAGAGPLFRFVRVGTLDAPGACPPDIHIFTASKQPWVILPDGVPAMAEYYDRRELWPAEALARRQSVLDRAAAAAQEAG</sequence>
<comment type="caution">
    <text evidence="6">The sequence shown here is derived from an EMBL/GenBank/DDBJ whole genome shotgun (WGS) entry which is preliminary data.</text>
</comment>
<protein>
    <recommendedName>
        <fullName evidence="5">CENP-V/GFA domain-containing protein</fullName>
    </recommendedName>
</protein>
<dbReference type="InterPro" id="IPR011057">
    <property type="entry name" value="Mss4-like_sf"/>
</dbReference>
<dbReference type="InterPro" id="IPR006913">
    <property type="entry name" value="CENP-V/GFA"/>
</dbReference>
<gene>
    <name evidence="6" type="ORF">Wenmar_00548</name>
</gene>
<dbReference type="AlphaFoldDB" id="A0A0D0Q9S0"/>
<dbReference type="PANTHER" id="PTHR33337:SF33">
    <property type="entry name" value="CENP-V_GFA DOMAIN-CONTAINING PROTEIN"/>
    <property type="match status" value="1"/>
</dbReference>
<dbReference type="Pfam" id="PF04828">
    <property type="entry name" value="GFA"/>
    <property type="match status" value="1"/>
</dbReference>
<evidence type="ECO:0000256" key="1">
    <source>
        <dbReference type="ARBA" id="ARBA00005495"/>
    </source>
</evidence>
<keyword evidence="7" id="KW-1185">Reference proteome</keyword>
<keyword evidence="4" id="KW-0456">Lyase</keyword>
<keyword evidence="3" id="KW-0862">Zinc</keyword>